<sequence length="99" mass="10671">MNRQEQLIKAAAVAFDNGCSPFVHEWLLEHEVTADECMELSSVIGTILQGYLVSPKEVKLSLGFRGAVAAAGMPSEVIEAAVASLEMKAVLKRLKEARA</sequence>
<name>A0A0F9CDK3_9ZZZZ</name>
<reference evidence="1" key="1">
    <citation type="journal article" date="2015" name="Nature">
        <title>Complex archaea that bridge the gap between prokaryotes and eukaryotes.</title>
        <authorList>
            <person name="Spang A."/>
            <person name="Saw J.H."/>
            <person name="Jorgensen S.L."/>
            <person name="Zaremba-Niedzwiedzka K."/>
            <person name="Martijn J."/>
            <person name="Lind A.E."/>
            <person name="van Eijk R."/>
            <person name="Schleper C."/>
            <person name="Guy L."/>
            <person name="Ettema T.J."/>
        </authorList>
    </citation>
    <scope>NUCLEOTIDE SEQUENCE</scope>
</reference>
<protein>
    <submittedName>
        <fullName evidence="1">Uncharacterized protein</fullName>
    </submittedName>
</protein>
<gene>
    <name evidence="1" type="ORF">LCGC14_2623110</name>
</gene>
<accession>A0A0F9CDK3</accession>
<dbReference type="AlphaFoldDB" id="A0A0F9CDK3"/>
<comment type="caution">
    <text evidence="1">The sequence shown here is derived from an EMBL/GenBank/DDBJ whole genome shotgun (WGS) entry which is preliminary data.</text>
</comment>
<dbReference type="EMBL" id="LAZR01044811">
    <property type="protein sequence ID" value="KKL03736.1"/>
    <property type="molecule type" value="Genomic_DNA"/>
</dbReference>
<evidence type="ECO:0000313" key="1">
    <source>
        <dbReference type="EMBL" id="KKL03736.1"/>
    </source>
</evidence>
<proteinExistence type="predicted"/>
<organism evidence="1">
    <name type="scientific">marine sediment metagenome</name>
    <dbReference type="NCBI Taxonomy" id="412755"/>
    <lineage>
        <taxon>unclassified sequences</taxon>
        <taxon>metagenomes</taxon>
        <taxon>ecological metagenomes</taxon>
    </lineage>
</organism>